<name>A0ABP0FRQ1_CLALP</name>
<accession>A0ABP0FRQ1</accession>
<evidence type="ECO:0000313" key="2">
    <source>
        <dbReference type="EMBL" id="CAK8682295.1"/>
    </source>
</evidence>
<organism evidence="2 3">
    <name type="scientific">Clavelina lepadiformis</name>
    <name type="common">Light-bulb sea squirt</name>
    <name type="synonym">Ascidia lepadiformis</name>
    <dbReference type="NCBI Taxonomy" id="159417"/>
    <lineage>
        <taxon>Eukaryota</taxon>
        <taxon>Metazoa</taxon>
        <taxon>Chordata</taxon>
        <taxon>Tunicata</taxon>
        <taxon>Ascidiacea</taxon>
        <taxon>Aplousobranchia</taxon>
        <taxon>Clavelinidae</taxon>
        <taxon>Clavelina</taxon>
    </lineage>
</organism>
<gene>
    <name evidence="2" type="ORF">CVLEPA_LOCUS12973</name>
</gene>
<evidence type="ECO:0000313" key="3">
    <source>
        <dbReference type="Proteomes" id="UP001642483"/>
    </source>
</evidence>
<reference evidence="2 3" key="1">
    <citation type="submission" date="2024-02" db="EMBL/GenBank/DDBJ databases">
        <authorList>
            <person name="Daric V."/>
            <person name="Darras S."/>
        </authorList>
    </citation>
    <scope>NUCLEOTIDE SEQUENCE [LARGE SCALE GENOMIC DNA]</scope>
</reference>
<feature type="compositionally biased region" description="Polar residues" evidence="1">
    <location>
        <begin position="75"/>
        <end position="96"/>
    </location>
</feature>
<dbReference type="Proteomes" id="UP001642483">
    <property type="component" value="Unassembled WGS sequence"/>
</dbReference>
<sequence>MDMLKFHKYTIGHAWTTDFGSSDNKEQFQWLINYERLHSSFVITALLRHTASSGDWIIEYRLNEVRIIEEAHLDGQQQPGPTHQSGGRNHQWSKSCSGLECAVI</sequence>
<feature type="region of interest" description="Disordered" evidence="1">
    <location>
        <begin position="75"/>
        <end position="98"/>
    </location>
</feature>
<evidence type="ECO:0000256" key="1">
    <source>
        <dbReference type="SAM" id="MobiDB-lite"/>
    </source>
</evidence>
<dbReference type="Gene3D" id="3.40.50.1820">
    <property type="entry name" value="alpha/beta hydrolase"/>
    <property type="match status" value="1"/>
</dbReference>
<dbReference type="PANTHER" id="PTHR42881">
    <property type="entry name" value="PROLYL ENDOPEPTIDASE"/>
    <property type="match status" value="1"/>
</dbReference>
<proteinExistence type="predicted"/>
<dbReference type="InterPro" id="IPR029058">
    <property type="entry name" value="AB_hydrolase_fold"/>
</dbReference>
<protein>
    <submittedName>
        <fullName evidence="2">Uncharacterized protein</fullName>
    </submittedName>
</protein>
<dbReference type="EMBL" id="CAWYQH010000090">
    <property type="protein sequence ID" value="CAK8682295.1"/>
    <property type="molecule type" value="Genomic_DNA"/>
</dbReference>
<keyword evidence="3" id="KW-1185">Reference proteome</keyword>
<dbReference type="PANTHER" id="PTHR42881:SF2">
    <property type="entry name" value="PROLYL ENDOPEPTIDASE"/>
    <property type="match status" value="1"/>
</dbReference>
<dbReference type="InterPro" id="IPR051167">
    <property type="entry name" value="Prolyl_oligopep/macrocyclase"/>
</dbReference>
<comment type="caution">
    <text evidence="2">The sequence shown here is derived from an EMBL/GenBank/DDBJ whole genome shotgun (WGS) entry which is preliminary data.</text>
</comment>